<dbReference type="Pfam" id="PF01084">
    <property type="entry name" value="Ribosomal_S18"/>
    <property type="match status" value="1"/>
</dbReference>
<accession>A0A9P6QGA3</accession>
<dbReference type="Gene3D" id="4.10.640.10">
    <property type="entry name" value="Ribosomal protein S18"/>
    <property type="match status" value="1"/>
</dbReference>
<protein>
    <recommendedName>
        <fullName evidence="4">Small ribosomal subunit protein bS18m</fullName>
    </recommendedName>
</protein>
<sequence length="174" mass="19383">MSMLRATFQRALTARPLLPSATPACHIARRFNSSGTKDEGRFTAPTTQKTHTDQLMNIISEAIHSSASNTNSTPMYRSGGRFRKGDIYKPSDLDTSKPRVYRAAPGKKKDELNIIGVNPLHEYKNAELLSHYITPVGRLMSREQTGLTAKNQRRLSKAVRRARAMCILSPTAKL</sequence>
<evidence type="ECO:0000256" key="1">
    <source>
        <dbReference type="ARBA" id="ARBA00005589"/>
    </source>
</evidence>
<dbReference type="GO" id="GO:0005763">
    <property type="term" value="C:mitochondrial small ribosomal subunit"/>
    <property type="evidence" value="ECO:0007669"/>
    <property type="project" value="TreeGrafter"/>
</dbReference>
<dbReference type="PANTHER" id="PTHR13479:SF40">
    <property type="entry name" value="SMALL RIBOSOMAL SUBUNIT PROTEIN BS18M"/>
    <property type="match status" value="1"/>
</dbReference>
<comment type="similarity">
    <text evidence="1 5">Belongs to the bacterial ribosomal protein bS18 family.</text>
</comment>
<dbReference type="GO" id="GO:0032543">
    <property type="term" value="P:mitochondrial translation"/>
    <property type="evidence" value="ECO:0007669"/>
    <property type="project" value="TreeGrafter"/>
</dbReference>
<keyword evidence="7" id="KW-1185">Reference proteome</keyword>
<keyword evidence="2 5" id="KW-0689">Ribosomal protein</keyword>
<dbReference type="GO" id="GO:0003735">
    <property type="term" value="F:structural constituent of ribosome"/>
    <property type="evidence" value="ECO:0007669"/>
    <property type="project" value="InterPro"/>
</dbReference>
<gene>
    <name evidence="6" type="ORF">DFQ27_009660</name>
</gene>
<dbReference type="Proteomes" id="UP000807716">
    <property type="component" value="Unassembled WGS sequence"/>
</dbReference>
<dbReference type="PANTHER" id="PTHR13479">
    <property type="entry name" value="30S RIBOSOMAL PROTEIN S18"/>
    <property type="match status" value="1"/>
</dbReference>
<evidence type="ECO:0000256" key="5">
    <source>
        <dbReference type="RuleBase" id="RU003910"/>
    </source>
</evidence>
<proteinExistence type="inferred from homology"/>
<dbReference type="NCBIfam" id="TIGR00165">
    <property type="entry name" value="S18"/>
    <property type="match status" value="1"/>
</dbReference>
<evidence type="ECO:0000256" key="2">
    <source>
        <dbReference type="ARBA" id="ARBA00022980"/>
    </source>
</evidence>
<dbReference type="PRINTS" id="PR00974">
    <property type="entry name" value="RIBOSOMALS18"/>
</dbReference>
<dbReference type="InterPro" id="IPR036870">
    <property type="entry name" value="Ribosomal_bS18_sf"/>
</dbReference>
<dbReference type="EMBL" id="JAAAJB010000091">
    <property type="protein sequence ID" value="KAG0266550.1"/>
    <property type="molecule type" value="Genomic_DNA"/>
</dbReference>
<name>A0A9P6QGA3_9FUNG</name>
<evidence type="ECO:0000256" key="3">
    <source>
        <dbReference type="ARBA" id="ARBA00023274"/>
    </source>
</evidence>
<keyword evidence="3 5" id="KW-0687">Ribonucleoprotein</keyword>
<comment type="caution">
    <text evidence="6">The sequence shown here is derived from an EMBL/GenBank/DDBJ whole genome shotgun (WGS) entry which is preliminary data.</text>
</comment>
<dbReference type="InterPro" id="IPR001648">
    <property type="entry name" value="Ribosomal_bS18"/>
</dbReference>
<dbReference type="SUPFAM" id="SSF46911">
    <property type="entry name" value="Ribosomal protein S18"/>
    <property type="match status" value="1"/>
</dbReference>
<evidence type="ECO:0000256" key="4">
    <source>
        <dbReference type="ARBA" id="ARBA00035264"/>
    </source>
</evidence>
<dbReference type="AlphaFoldDB" id="A0A9P6QGA3"/>
<dbReference type="OrthoDB" id="21463at2759"/>
<dbReference type="GO" id="GO:0070181">
    <property type="term" value="F:small ribosomal subunit rRNA binding"/>
    <property type="evidence" value="ECO:0007669"/>
    <property type="project" value="TreeGrafter"/>
</dbReference>
<organism evidence="6 7">
    <name type="scientific">Actinomortierella ambigua</name>
    <dbReference type="NCBI Taxonomy" id="1343610"/>
    <lineage>
        <taxon>Eukaryota</taxon>
        <taxon>Fungi</taxon>
        <taxon>Fungi incertae sedis</taxon>
        <taxon>Mucoromycota</taxon>
        <taxon>Mortierellomycotina</taxon>
        <taxon>Mortierellomycetes</taxon>
        <taxon>Mortierellales</taxon>
        <taxon>Mortierellaceae</taxon>
        <taxon>Actinomortierella</taxon>
    </lineage>
</organism>
<evidence type="ECO:0000313" key="6">
    <source>
        <dbReference type="EMBL" id="KAG0266550.1"/>
    </source>
</evidence>
<reference evidence="6" key="1">
    <citation type="journal article" date="2020" name="Fungal Divers.">
        <title>Resolving the Mortierellaceae phylogeny through synthesis of multi-gene phylogenetics and phylogenomics.</title>
        <authorList>
            <person name="Vandepol N."/>
            <person name="Liber J."/>
            <person name="Desiro A."/>
            <person name="Na H."/>
            <person name="Kennedy M."/>
            <person name="Barry K."/>
            <person name="Grigoriev I.V."/>
            <person name="Miller A.N."/>
            <person name="O'Donnell K."/>
            <person name="Stajich J.E."/>
            <person name="Bonito G."/>
        </authorList>
    </citation>
    <scope>NUCLEOTIDE SEQUENCE</scope>
    <source>
        <strain evidence="6">BC1065</strain>
    </source>
</reference>
<evidence type="ECO:0000313" key="7">
    <source>
        <dbReference type="Proteomes" id="UP000807716"/>
    </source>
</evidence>